<reference evidence="2 3" key="1">
    <citation type="submission" date="2018-06" db="EMBL/GenBank/DDBJ databases">
        <title>Comparative genomics of Brasilonema spp. strains.</title>
        <authorList>
            <person name="Alvarenga D.O."/>
            <person name="Fiore M.F."/>
            <person name="Varani A.M."/>
        </authorList>
    </citation>
    <scope>NUCLEOTIDE SEQUENCE [LARGE SCALE GENOMIC DNA]</scope>
    <source>
        <strain evidence="2 3">CENA114</strain>
    </source>
</reference>
<name>A0A856MNH2_9CYAN</name>
<sequence length="66" mass="6975">MHNAGKSSNKNQTACGRRAAAKLATGLGKPSTKMDNPCIFAASSQLVLPKFLGMAAKIHPDLESYE</sequence>
<proteinExistence type="predicted"/>
<dbReference type="KEGG" id="bsen:DP114_30520"/>
<dbReference type="Proteomes" id="UP000503129">
    <property type="component" value="Chromosome"/>
</dbReference>
<dbReference type="EMBL" id="CP030118">
    <property type="protein sequence ID" value="QDL11654.1"/>
    <property type="molecule type" value="Genomic_DNA"/>
</dbReference>
<protein>
    <submittedName>
        <fullName evidence="2">Uncharacterized protein</fullName>
    </submittedName>
</protein>
<organism evidence="2 3">
    <name type="scientific">Brasilonema sennae CENA114</name>
    <dbReference type="NCBI Taxonomy" id="415709"/>
    <lineage>
        <taxon>Bacteria</taxon>
        <taxon>Bacillati</taxon>
        <taxon>Cyanobacteriota</taxon>
        <taxon>Cyanophyceae</taxon>
        <taxon>Nostocales</taxon>
        <taxon>Scytonemataceae</taxon>
        <taxon>Brasilonema</taxon>
        <taxon>Bromeliae group (in: Brasilonema)</taxon>
    </lineage>
</organism>
<evidence type="ECO:0000313" key="2">
    <source>
        <dbReference type="EMBL" id="QDL11654.1"/>
    </source>
</evidence>
<gene>
    <name evidence="2" type="ORF">DP114_30520</name>
</gene>
<accession>A0A856MNH2</accession>
<dbReference type="AlphaFoldDB" id="A0A856MNH2"/>
<keyword evidence="3" id="KW-1185">Reference proteome</keyword>
<evidence type="ECO:0000256" key="1">
    <source>
        <dbReference type="SAM" id="MobiDB-lite"/>
    </source>
</evidence>
<feature type="compositionally biased region" description="Polar residues" evidence="1">
    <location>
        <begin position="1"/>
        <end position="14"/>
    </location>
</feature>
<evidence type="ECO:0000313" key="3">
    <source>
        <dbReference type="Proteomes" id="UP000503129"/>
    </source>
</evidence>
<feature type="region of interest" description="Disordered" evidence="1">
    <location>
        <begin position="1"/>
        <end position="30"/>
    </location>
</feature>